<proteinExistence type="predicted"/>
<dbReference type="HOGENOM" id="CLU_554168_0_0_10"/>
<dbReference type="Pfam" id="PF13649">
    <property type="entry name" value="Methyltransf_25"/>
    <property type="match status" value="1"/>
</dbReference>
<name>G5SSD5_9BACT</name>
<evidence type="ECO:0000256" key="11">
    <source>
        <dbReference type="ARBA" id="ARBA00023136"/>
    </source>
</evidence>
<dbReference type="eggNOG" id="COG0463">
    <property type="taxonomic scope" value="Bacteria"/>
</dbReference>
<reference evidence="16 17" key="1">
    <citation type="submission" date="2011-03" db="EMBL/GenBank/DDBJ databases">
        <authorList>
            <person name="Weinstock G."/>
            <person name="Sodergren E."/>
            <person name="Clifton S."/>
            <person name="Fulton L."/>
            <person name="Fulton B."/>
            <person name="Courtney L."/>
            <person name="Fronick C."/>
            <person name="Harrison M."/>
            <person name="Strong C."/>
            <person name="Farmer C."/>
            <person name="Delahaunty K."/>
            <person name="Markovic C."/>
            <person name="Hall O."/>
            <person name="Minx P."/>
            <person name="Tomlinson C."/>
            <person name="Mitreva M."/>
            <person name="Hou S."/>
            <person name="Chen J."/>
            <person name="Wollam A."/>
            <person name="Pepin K.H."/>
            <person name="Johnson M."/>
            <person name="Bhonagiri V."/>
            <person name="Zhang X."/>
            <person name="Suruliraj S."/>
            <person name="Warren W."/>
            <person name="Chinwalla A."/>
            <person name="Mardis E.R."/>
            <person name="Wilson R.K."/>
        </authorList>
    </citation>
    <scope>NUCLEOTIDE SEQUENCE [LARGE SCALE GENOMIC DNA]</scope>
    <source>
        <strain evidence="16 17">YIT 11840</strain>
    </source>
</reference>
<dbReference type="RefSeq" id="WP_008620694.1">
    <property type="nucleotide sequence ID" value="NZ_JH376604.1"/>
</dbReference>
<dbReference type="SUPFAM" id="SSF53335">
    <property type="entry name" value="S-adenosyl-L-methionine-dependent methyltransferases"/>
    <property type="match status" value="1"/>
</dbReference>
<dbReference type="EMBL" id="AFFY01000032">
    <property type="protein sequence ID" value="EHG99853.1"/>
    <property type="molecule type" value="Genomic_DNA"/>
</dbReference>
<keyword evidence="9" id="KW-1133">Transmembrane helix</keyword>
<keyword evidence="11" id="KW-0472">Membrane</keyword>
<evidence type="ECO:0000256" key="5">
    <source>
        <dbReference type="ARBA" id="ARBA00022692"/>
    </source>
</evidence>
<keyword evidence="12" id="KW-1015">Disulfide bond</keyword>
<dbReference type="InterPro" id="IPR041698">
    <property type="entry name" value="Methyltransf_25"/>
</dbReference>
<evidence type="ECO:0000259" key="15">
    <source>
        <dbReference type="Pfam" id="PF13649"/>
    </source>
</evidence>
<evidence type="ECO:0000256" key="3">
    <source>
        <dbReference type="ARBA" id="ARBA00022676"/>
    </source>
</evidence>
<evidence type="ECO:0000256" key="14">
    <source>
        <dbReference type="ARBA" id="ARBA00042865"/>
    </source>
</evidence>
<keyword evidence="13" id="KW-0325">Glycoprotein</keyword>
<evidence type="ECO:0000256" key="6">
    <source>
        <dbReference type="ARBA" id="ARBA00022723"/>
    </source>
</evidence>
<comment type="subcellular location">
    <subcellularLocation>
        <location evidence="2">Endoplasmic reticulum membrane</location>
        <topology evidence="2">Single-pass type II membrane protein</topology>
    </subcellularLocation>
    <subcellularLocation>
        <location evidence="1">Golgi apparatus membrane</location>
        <topology evidence="1">Single-pass type II membrane protein</topology>
    </subcellularLocation>
</comment>
<dbReference type="InterPro" id="IPR003406">
    <property type="entry name" value="Glyco_trans_14"/>
</dbReference>
<keyword evidence="6" id="KW-0479">Metal-binding</keyword>
<keyword evidence="4" id="KW-0808">Transferase</keyword>
<dbReference type="GeneID" id="93557706"/>
<dbReference type="GO" id="GO:0030158">
    <property type="term" value="F:protein xylosyltransferase activity"/>
    <property type="evidence" value="ECO:0007669"/>
    <property type="project" value="InterPro"/>
</dbReference>
<dbReference type="InterPro" id="IPR043538">
    <property type="entry name" value="XYLT"/>
</dbReference>
<evidence type="ECO:0000256" key="2">
    <source>
        <dbReference type="ARBA" id="ARBA00004648"/>
    </source>
</evidence>
<dbReference type="OrthoDB" id="7943907at2"/>
<evidence type="ECO:0000256" key="8">
    <source>
        <dbReference type="ARBA" id="ARBA00022968"/>
    </source>
</evidence>
<gene>
    <name evidence="16" type="ORF">HMPREF9441_02285</name>
</gene>
<dbReference type="GO" id="GO:0016020">
    <property type="term" value="C:membrane"/>
    <property type="evidence" value="ECO:0007669"/>
    <property type="project" value="InterPro"/>
</dbReference>
<dbReference type="PANTHER" id="PTHR46025">
    <property type="entry name" value="XYLOSYLTRANSFERASE OXT"/>
    <property type="match status" value="1"/>
</dbReference>
<keyword evidence="10" id="KW-0333">Golgi apparatus</keyword>
<keyword evidence="8" id="KW-0735">Signal-anchor</keyword>
<dbReference type="STRING" id="762968.HMPREF9441_02285"/>
<sequence length="492" mass="57218">MKHAVLILAHKNYPLLCRLIRYFAKDCEVFVHVDKKSKFTKDEIGQLYEYDSVKAVVQKYDVHWGGFSMLKVELYLLRLAMKQSDAAYFHLISGQDYPVKPLPLFLAFFEKNKGKIYLDYKHIPFVGRDYNGFYRFQYYMPYDYIDGRSPKGKRIIYKFYVWHKRLHIKRRIPDQFYHLYGGSQWFSITREAADVLVGYTRKHPAFYRRMRFTFAPEESYVTTVLVNKMPGNLIVNNNLRYVRWMCENGNNPSNLGKEHFEGVVKSTAFFARKMESPYYEPLTMWIDRYLLSDHGIRFLENGVWVYRSLNMFRYDASLAKTMVLFCRLAGVVNVVDAGCGCGMYVAALRKNDIPVVGFDGNPYTQELVTSLYPMGLPCTVADLTDELETDGTPFDLAVCLDVLPYINREHENQVLANLVGLTKRYILLSWPAVGAGTLGYVSLRPAEYVVRRLEEFGYKKSDGWTDYFCSSASLPDYKTSLFLFEKTGTDLK</sequence>
<evidence type="ECO:0000256" key="13">
    <source>
        <dbReference type="ARBA" id="ARBA00023180"/>
    </source>
</evidence>
<dbReference type="CDD" id="cd02440">
    <property type="entry name" value="AdoMet_MTases"/>
    <property type="match status" value="1"/>
</dbReference>
<dbReference type="AlphaFoldDB" id="G5SSD5"/>
<dbReference type="PANTHER" id="PTHR46025:SF3">
    <property type="entry name" value="XYLOSYLTRANSFERASE OXT"/>
    <property type="match status" value="1"/>
</dbReference>
<accession>G5SSD5</accession>
<evidence type="ECO:0000256" key="10">
    <source>
        <dbReference type="ARBA" id="ARBA00023034"/>
    </source>
</evidence>
<keyword evidence="7" id="KW-0256">Endoplasmic reticulum</keyword>
<dbReference type="GO" id="GO:0050650">
    <property type="term" value="P:chondroitin sulfate proteoglycan biosynthetic process"/>
    <property type="evidence" value="ECO:0007669"/>
    <property type="project" value="TreeGrafter"/>
</dbReference>
<dbReference type="PATRIC" id="fig|762968.3.peg.2035"/>
<evidence type="ECO:0000256" key="4">
    <source>
        <dbReference type="ARBA" id="ARBA00022679"/>
    </source>
</evidence>
<dbReference type="GO" id="GO:0015012">
    <property type="term" value="P:heparan sulfate proteoglycan biosynthetic process"/>
    <property type="evidence" value="ECO:0007669"/>
    <property type="project" value="TreeGrafter"/>
</dbReference>
<evidence type="ECO:0000256" key="12">
    <source>
        <dbReference type="ARBA" id="ARBA00023157"/>
    </source>
</evidence>
<evidence type="ECO:0000256" key="9">
    <source>
        <dbReference type="ARBA" id="ARBA00022989"/>
    </source>
</evidence>
<dbReference type="InterPro" id="IPR029063">
    <property type="entry name" value="SAM-dependent_MTases_sf"/>
</dbReference>
<protein>
    <recommendedName>
        <fullName evidence="14">Peptide O-xylosyltransferase</fullName>
    </recommendedName>
</protein>
<keyword evidence="17" id="KW-1185">Reference proteome</keyword>
<feature type="domain" description="Methyltransferase" evidence="15">
    <location>
        <begin position="334"/>
        <end position="423"/>
    </location>
</feature>
<comment type="caution">
    <text evidence="16">The sequence shown here is derived from an EMBL/GenBank/DDBJ whole genome shotgun (WGS) entry which is preliminary data.</text>
</comment>
<evidence type="ECO:0000256" key="1">
    <source>
        <dbReference type="ARBA" id="ARBA00004323"/>
    </source>
</evidence>
<evidence type="ECO:0000256" key="7">
    <source>
        <dbReference type="ARBA" id="ARBA00022824"/>
    </source>
</evidence>
<dbReference type="Proteomes" id="UP000003598">
    <property type="component" value="Unassembled WGS sequence"/>
</dbReference>
<evidence type="ECO:0000313" key="17">
    <source>
        <dbReference type="Proteomes" id="UP000003598"/>
    </source>
</evidence>
<organism evidence="16 17">
    <name type="scientific">Paraprevotella clara YIT 11840</name>
    <dbReference type="NCBI Taxonomy" id="762968"/>
    <lineage>
        <taxon>Bacteria</taxon>
        <taxon>Pseudomonadati</taxon>
        <taxon>Bacteroidota</taxon>
        <taxon>Bacteroidia</taxon>
        <taxon>Bacteroidales</taxon>
        <taxon>Prevotellaceae</taxon>
        <taxon>Paraprevotella</taxon>
    </lineage>
</organism>
<dbReference type="Pfam" id="PF02485">
    <property type="entry name" value="Branch"/>
    <property type="match status" value="1"/>
</dbReference>
<keyword evidence="3" id="KW-0328">Glycosyltransferase</keyword>
<dbReference type="GO" id="GO:0046872">
    <property type="term" value="F:metal ion binding"/>
    <property type="evidence" value="ECO:0007669"/>
    <property type="project" value="UniProtKB-KW"/>
</dbReference>
<keyword evidence="5" id="KW-0812">Transmembrane</keyword>
<dbReference type="Gene3D" id="3.40.50.150">
    <property type="entry name" value="Vaccinia Virus protein VP39"/>
    <property type="match status" value="1"/>
</dbReference>
<evidence type="ECO:0000313" key="16">
    <source>
        <dbReference type="EMBL" id="EHG99853.1"/>
    </source>
</evidence>